<feature type="compositionally biased region" description="Low complexity" evidence="1">
    <location>
        <begin position="43"/>
        <end position="55"/>
    </location>
</feature>
<evidence type="ECO:0000313" key="3">
    <source>
        <dbReference type="Proteomes" id="UP000800035"/>
    </source>
</evidence>
<protein>
    <submittedName>
        <fullName evidence="2">Uncharacterized protein</fullName>
    </submittedName>
</protein>
<keyword evidence="3" id="KW-1185">Reference proteome</keyword>
<evidence type="ECO:0000256" key="1">
    <source>
        <dbReference type="SAM" id="MobiDB-lite"/>
    </source>
</evidence>
<dbReference type="Proteomes" id="UP000800035">
    <property type="component" value="Unassembled WGS sequence"/>
</dbReference>
<evidence type="ECO:0000313" key="2">
    <source>
        <dbReference type="EMBL" id="KAF1948520.1"/>
    </source>
</evidence>
<accession>A0A6A5T8G0</accession>
<organism evidence="2 3">
    <name type="scientific">Byssothecium circinans</name>
    <dbReference type="NCBI Taxonomy" id="147558"/>
    <lineage>
        <taxon>Eukaryota</taxon>
        <taxon>Fungi</taxon>
        <taxon>Dikarya</taxon>
        <taxon>Ascomycota</taxon>
        <taxon>Pezizomycotina</taxon>
        <taxon>Dothideomycetes</taxon>
        <taxon>Pleosporomycetidae</taxon>
        <taxon>Pleosporales</taxon>
        <taxon>Massarineae</taxon>
        <taxon>Massarinaceae</taxon>
        <taxon>Byssothecium</taxon>
    </lineage>
</organism>
<gene>
    <name evidence="2" type="ORF">CC80DRAFT_556275</name>
</gene>
<reference evidence="2" key="1">
    <citation type="journal article" date="2020" name="Stud. Mycol.">
        <title>101 Dothideomycetes genomes: a test case for predicting lifestyles and emergence of pathogens.</title>
        <authorList>
            <person name="Haridas S."/>
            <person name="Albert R."/>
            <person name="Binder M."/>
            <person name="Bloem J."/>
            <person name="Labutti K."/>
            <person name="Salamov A."/>
            <person name="Andreopoulos B."/>
            <person name="Baker S."/>
            <person name="Barry K."/>
            <person name="Bills G."/>
            <person name="Bluhm B."/>
            <person name="Cannon C."/>
            <person name="Castanera R."/>
            <person name="Culley D."/>
            <person name="Daum C."/>
            <person name="Ezra D."/>
            <person name="Gonzalez J."/>
            <person name="Henrissat B."/>
            <person name="Kuo A."/>
            <person name="Liang C."/>
            <person name="Lipzen A."/>
            <person name="Lutzoni F."/>
            <person name="Magnuson J."/>
            <person name="Mondo S."/>
            <person name="Nolan M."/>
            <person name="Ohm R."/>
            <person name="Pangilinan J."/>
            <person name="Park H.-J."/>
            <person name="Ramirez L."/>
            <person name="Alfaro M."/>
            <person name="Sun H."/>
            <person name="Tritt A."/>
            <person name="Yoshinaga Y."/>
            <person name="Zwiers L.-H."/>
            <person name="Turgeon B."/>
            <person name="Goodwin S."/>
            <person name="Spatafora J."/>
            <person name="Crous P."/>
            <person name="Grigoriev I."/>
        </authorList>
    </citation>
    <scope>NUCLEOTIDE SEQUENCE</scope>
    <source>
        <strain evidence="2">CBS 675.92</strain>
    </source>
</reference>
<sequence>MDDQASAPKVAALGGRMRVAVEVINGAIRQRNLHPPPPPPQDSATTTPLESSSPSSPIPLAFKIAATAIAGPWTPTLYVEDHNKVLV</sequence>
<dbReference type="EMBL" id="ML977056">
    <property type="protein sequence ID" value="KAF1948520.1"/>
    <property type="molecule type" value="Genomic_DNA"/>
</dbReference>
<dbReference type="AlphaFoldDB" id="A0A6A5T8G0"/>
<proteinExistence type="predicted"/>
<feature type="region of interest" description="Disordered" evidence="1">
    <location>
        <begin position="28"/>
        <end position="56"/>
    </location>
</feature>
<name>A0A6A5T8G0_9PLEO</name>